<evidence type="ECO:0000313" key="5">
    <source>
        <dbReference type="Proteomes" id="UP000462362"/>
    </source>
</evidence>
<evidence type="ECO:0000259" key="3">
    <source>
        <dbReference type="Pfam" id="PF23536"/>
    </source>
</evidence>
<accession>A0A844LFS6</accession>
<dbReference type="InterPro" id="IPR055397">
    <property type="entry name" value="TraK_C"/>
</dbReference>
<reference evidence="4 5" key="1">
    <citation type="journal article" date="2019" name="Nat. Med.">
        <title>A library of human gut bacterial isolates paired with longitudinal multiomics data enables mechanistic microbiome research.</title>
        <authorList>
            <person name="Poyet M."/>
            <person name="Groussin M."/>
            <person name="Gibbons S.M."/>
            <person name="Avila-Pacheco J."/>
            <person name="Jiang X."/>
            <person name="Kearney S.M."/>
            <person name="Perrotta A.R."/>
            <person name="Berdy B."/>
            <person name="Zhao S."/>
            <person name="Lieberman T.D."/>
            <person name="Swanson P.K."/>
            <person name="Smith M."/>
            <person name="Roesemann S."/>
            <person name="Alexander J.E."/>
            <person name="Rich S.A."/>
            <person name="Livny J."/>
            <person name="Vlamakis H."/>
            <person name="Clish C."/>
            <person name="Bullock K."/>
            <person name="Deik A."/>
            <person name="Scott J."/>
            <person name="Pierce K.A."/>
            <person name="Xavier R.J."/>
            <person name="Alm E.J."/>
        </authorList>
    </citation>
    <scope>NUCLEOTIDE SEQUENCE [LARGE SCALE GENOMIC DNA]</scope>
    <source>
        <strain evidence="4 5">BIOML-A2</strain>
    </source>
</reference>
<name>A0A844LFS6_9BURK</name>
<keyword evidence="1" id="KW-0732">Signal</keyword>
<feature type="signal peptide" evidence="1">
    <location>
        <begin position="1"/>
        <end position="27"/>
    </location>
</feature>
<proteinExistence type="predicted"/>
<evidence type="ECO:0000259" key="2">
    <source>
        <dbReference type="Pfam" id="PF06586"/>
    </source>
</evidence>
<evidence type="ECO:0000256" key="1">
    <source>
        <dbReference type="SAM" id="SignalP"/>
    </source>
</evidence>
<dbReference type="Proteomes" id="UP000462362">
    <property type="component" value="Unassembled WGS sequence"/>
</dbReference>
<comment type="caution">
    <text evidence="4">The sequence shown here is derived from an EMBL/GenBank/DDBJ whole genome shotgun (WGS) entry which is preliminary data.</text>
</comment>
<dbReference type="EMBL" id="WNCL01000021">
    <property type="protein sequence ID" value="MTU43540.1"/>
    <property type="molecule type" value="Genomic_DNA"/>
</dbReference>
<organism evidence="4 5">
    <name type="scientific">Parasutterella excrementihominis</name>
    <dbReference type="NCBI Taxonomy" id="487175"/>
    <lineage>
        <taxon>Bacteria</taxon>
        <taxon>Pseudomonadati</taxon>
        <taxon>Pseudomonadota</taxon>
        <taxon>Betaproteobacteria</taxon>
        <taxon>Burkholderiales</taxon>
        <taxon>Sutterellaceae</taxon>
        <taxon>Parasutterella</taxon>
    </lineage>
</organism>
<gene>
    <name evidence="4" type="ORF">GMD42_07865</name>
</gene>
<feature type="domain" description="TraK C-terminal" evidence="3">
    <location>
        <begin position="176"/>
        <end position="238"/>
    </location>
</feature>
<feature type="chain" id="PRO_5032900820" evidence="1">
    <location>
        <begin position="28"/>
        <end position="241"/>
    </location>
</feature>
<feature type="domain" description="TraK N-terminal" evidence="2">
    <location>
        <begin position="40"/>
        <end position="121"/>
    </location>
</feature>
<dbReference type="AlphaFoldDB" id="A0A844LFS6"/>
<protein>
    <submittedName>
        <fullName evidence="4">Conjugal transfer protein TraK</fullName>
    </submittedName>
</protein>
<dbReference type="RefSeq" id="WP_155165350.1">
    <property type="nucleotide sequence ID" value="NZ_DBGEHT010000209.1"/>
</dbReference>
<dbReference type="InterPro" id="IPR010563">
    <property type="entry name" value="TraK_N"/>
</dbReference>
<dbReference type="Pfam" id="PF06586">
    <property type="entry name" value="TraK_N"/>
    <property type="match status" value="1"/>
</dbReference>
<dbReference type="Pfam" id="PF23536">
    <property type="entry name" value="TraK_C"/>
    <property type="match status" value="1"/>
</dbReference>
<sequence>MILPNRLLILSVFLCQSAVFFSSSLNAKEMPKESASSEAQSSVHAAVAYKQPNRVVVLNSKIVRAVYDNNLIQADKDPTTGSLYVVPLTKETTGMFVVTESGQTHSITLSPKERLTAQTVTLKESGTFSSFNAPVGSSDLSGLPYEERIQTALKLIPQLRDSEGEALGGTLAGVYLHAQPVRAWNVLGLRLERYRILNRTKHKQTVREPEFWRNGVLAVATETSDLAPGASADLWLVRSAR</sequence>
<evidence type="ECO:0000313" key="4">
    <source>
        <dbReference type="EMBL" id="MTU43540.1"/>
    </source>
</evidence>